<protein>
    <submittedName>
        <fullName evidence="17">TonB-dependent receptor</fullName>
    </submittedName>
</protein>
<dbReference type="PANTHER" id="PTHR30069:SF53">
    <property type="entry name" value="COLICIN I RECEPTOR-RELATED"/>
    <property type="match status" value="1"/>
</dbReference>
<gene>
    <name evidence="17" type="ORF">I8E28_14755</name>
</gene>
<evidence type="ECO:0000313" key="17">
    <source>
        <dbReference type="EMBL" id="MBK0393857.1"/>
    </source>
</evidence>
<evidence type="ECO:0000256" key="8">
    <source>
        <dbReference type="ARBA" id="ARBA00023077"/>
    </source>
</evidence>
<evidence type="ECO:0000313" key="18">
    <source>
        <dbReference type="Proteomes" id="UP000617041"/>
    </source>
</evidence>
<keyword evidence="7" id="KW-0406">Ion transport</keyword>
<evidence type="ECO:0000256" key="10">
    <source>
        <dbReference type="ARBA" id="ARBA00023170"/>
    </source>
</evidence>
<dbReference type="SUPFAM" id="SSF56935">
    <property type="entry name" value="Porins"/>
    <property type="match status" value="1"/>
</dbReference>
<evidence type="ECO:0000256" key="13">
    <source>
        <dbReference type="RuleBase" id="RU003357"/>
    </source>
</evidence>
<dbReference type="GO" id="GO:0006811">
    <property type="term" value="P:monoatomic ion transport"/>
    <property type="evidence" value="ECO:0007669"/>
    <property type="project" value="UniProtKB-KW"/>
</dbReference>
<name>A0A934Q3F9_9BURK</name>
<keyword evidence="4 12" id="KW-1134">Transmembrane beta strand</keyword>
<dbReference type="GO" id="GO:0009279">
    <property type="term" value="C:cell outer membrane"/>
    <property type="evidence" value="ECO:0007669"/>
    <property type="project" value="UniProtKB-SubCell"/>
</dbReference>
<dbReference type="AlphaFoldDB" id="A0A934Q3F9"/>
<evidence type="ECO:0000256" key="1">
    <source>
        <dbReference type="ARBA" id="ARBA00004571"/>
    </source>
</evidence>
<dbReference type="InterPro" id="IPR039426">
    <property type="entry name" value="TonB-dep_rcpt-like"/>
</dbReference>
<comment type="caution">
    <text evidence="17">The sequence shown here is derived from an EMBL/GenBank/DDBJ whole genome shotgun (WGS) entry which is preliminary data.</text>
</comment>
<keyword evidence="18" id="KW-1185">Reference proteome</keyword>
<dbReference type="InterPro" id="IPR037066">
    <property type="entry name" value="Plug_dom_sf"/>
</dbReference>
<dbReference type="Gene3D" id="2.170.130.10">
    <property type="entry name" value="TonB-dependent receptor, plug domain"/>
    <property type="match status" value="1"/>
</dbReference>
<comment type="subcellular location">
    <subcellularLocation>
        <location evidence="1 12">Cell outer membrane</location>
        <topology evidence="1 12">Multi-pass membrane protein</topology>
    </subcellularLocation>
</comment>
<evidence type="ECO:0000256" key="9">
    <source>
        <dbReference type="ARBA" id="ARBA00023136"/>
    </source>
</evidence>
<evidence type="ECO:0000256" key="7">
    <source>
        <dbReference type="ARBA" id="ARBA00023065"/>
    </source>
</evidence>
<evidence type="ECO:0000256" key="12">
    <source>
        <dbReference type="PROSITE-ProRule" id="PRU01360"/>
    </source>
</evidence>
<dbReference type="PANTHER" id="PTHR30069">
    <property type="entry name" value="TONB-DEPENDENT OUTER MEMBRANE RECEPTOR"/>
    <property type="match status" value="1"/>
</dbReference>
<dbReference type="RefSeq" id="WP_200788816.1">
    <property type="nucleotide sequence ID" value="NZ_JAEDAO010000001.1"/>
</dbReference>
<comment type="similarity">
    <text evidence="2 12 13">Belongs to the TonB-dependent receptor family.</text>
</comment>
<evidence type="ECO:0000256" key="2">
    <source>
        <dbReference type="ARBA" id="ARBA00009810"/>
    </source>
</evidence>
<evidence type="ECO:0000259" key="15">
    <source>
        <dbReference type="Pfam" id="PF00593"/>
    </source>
</evidence>
<evidence type="ECO:0000256" key="14">
    <source>
        <dbReference type="SAM" id="SignalP"/>
    </source>
</evidence>
<feature type="domain" description="TonB-dependent receptor plug" evidence="16">
    <location>
        <begin position="44"/>
        <end position="149"/>
    </location>
</feature>
<dbReference type="InterPro" id="IPR000531">
    <property type="entry name" value="Beta-barrel_TonB"/>
</dbReference>
<dbReference type="PROSITE" id="PS52016">
    <property type="entry name" value="TONB_DEPENDENT_REC_3"/>
    <property type="match status" value="1"/>
</dbReference>
<evidence type="ECO:0000256" key="5">
    <source>
        <dbReference type="ARBA" id="ARBA00022692"/>
    </source>
</evidence>
<evidence type="ECO:0000256" key="11">
    <source>
        <dbReference type="ARBA" id="ARBA00023237"/>
    </source>
</evidence>
<keyword evidence="9 12" id="KW-0472">Membrane</keyword>
<evidence type="ECO:0000256" key="6">
    <source>
        <dbReference type="ARBA" id="ARBA00022729"/>
    </source>
</evidence>
<feature type="domain" description="TonB-dependent receptor-like beta-barrel" evidence="15">
    <location>
        <begin position="217"/>
        <end position="576"/>
    </location>
</feature>
<accession>A0A934Q3F9</accession>
<feature type="chain" id="PRO_5037189449" evidence="14">
    <location>
        <begin position="26"/>
        <end position="605"/>
    </location>
</feature>
<dbReference type="Gene3D" id="2.40.170.20">
    <property type="entry name" value="TonB-dependent receptor, beta-barrel domain"/>
    <property type="match status" value="1"/>
</dbReference>
<feature type="signal peptide" evidence="14">
    <location>
        <begin position="1"/>
        <end position="25"/>
    </location>
</feature>
<proteinExistence type="inferred from homology"/>
<keyword evidence="5 12" id="KW-0812">Transmembrane</keyword>
<dbReference type="Proteomes" id="UP000617041">
    <property type="component" value="Unassembled WGS sequence"/>
</dbReference>
<keyword evidence="8 13" id="KW-0798">TonB box</keyword>
<keyword evidence="3 12" id="KW-0813">Transport</keyword>
<dbReference type="InterPro" id="IPR036942">
    <property type="entry name" value="Beta-barrel_TonB_sf"/>
</dbReference>
<evidence type="ECO:0000256" key="4">
    <source>
        <dbReference type="ARBA" id="ARBA00022452"/>
    </source>
</evidence>
<dbReference type="GO" id="GO:0015889">
    <property type="term" value="P:cobalamin transport"/>
    <property type="evidence" value="ECO:0007669"/>
    <property type="project" value="TreeGrafter"/>
</dbReference>
<keyword evidence="10 17" id="KW-0675">Receptor</keyword>
<keyword evidence="11 12" id="KW-0998">Cell outer membrane</keyword>
<sequence>MVPTLSLRRAGVPFALSLLSCAAFAQAQLPGVVVTASRTEQRVQDALPSTTVLTRADIDAAQTPDLPTLLQRVAGLELTQVGGTGTVAGVSLRGAETRHTLVLVDGVPINNLNFGLPALEHLSLVDVERIEVVRGNVSSLYGSAALGGVIQVFTRRPAGTPTANVTIQGGSRGLVQATASGSVKLASGTGLRADVESLRERGFDATNHVELPGTNPDRDGYRRNAAGFAITQDIAGGHSLGLRLREARGRSEFDSQFGPATQPDESRSVEQSAVLEGRAKVTDNLALDLALTHAADKLDADVSAFPFFVHSRSDGVQASLQWQVTPGQRVTAGVEHTRQQLSSDTTYARPDRNQDSARLGYTLASGPHQAQLNVRQDRYTTFGTANTWLAAYGYQLTDAWRLGASASTGFNAPTFNDLYYPFGGNPALRPERLRAREVALQYAAAGQVVRATVFDNRYTDLFGFDDSFNRINIGHARTKGVELTWSGRVGNYAIDVGLTSQDPRDEDTGERLQRRAKTLAKLGVSREMGPWQWGANLRTSDSRSDAGQVLGSYAVLDLTTSYRVTPEVRVFGRVENAGDRQYETVYGYRQPGRGVFVGLAWQPRL</sequence>
<evidence type="ECO:0000256" key="3">
    <source>
        <dbReference type="ARBA" id="ARBA00022448"/>
    </source>
</evidence>
<organism evidence="17 18">
    <name type="scientific">Ramlibacter algicola</name>
    <dbReference type="NCBI Taxonomy" id="2795217"/>
    <lineage>
        <taxon>Bacteria</taxon>
        <taxon>Pseudomonadati</taxon>
        <taxon>Pseudomonadota</taxon>
        <taxon>Betaproteobacteria</taxon>
        <taxon>Burkholderiales</taxon>
        <taxon>Comamonadaceae</taxon>
        <taxon>Ramlibacter</taxon>
    </lineage>
</organism>
<keyword evidence="6 14" id="KW-0732">Signal</keyword>
<dbReference type="CDD" id="cd01347">
    <property type="entry name" value="ligand_gated_channel"/>
    <property type="match status" value="1"/>
</dbReference>
<dbReference type="Pfam" id="PF00593">
    <property type="entry name" value="TonB_dep_Rec_b-barrel"/>
    <property type="match status" value="1"/>
</dbReference>
<dbReference type="Pfam" id="PF07715">
    <property type="entry name" value="Plug"/>
    <property type="match status" value="1"/>
</dbReference>
<evidence type="ECO:0000259" key="16">
    <source>
        <dbReference type="Pfam" id="PF07715"/>
    </source>
</evidence>
<reference evidence="17" key="1">
    <citation type="submission" date="2020-12" db="EMBL/GenBank/DDBJ databases">
        <title>Ramlibacter sp. nov., isolated from a freshwater alga, Cryptomonas.</title>
        <authorList>
            <person name="Kim H.M."/>
            <person name="Jeon C.O."/>
        </authorList>
    </citation>
    <scope>NUCLEOTIDE SEQUENCE</scope>
    <source>
        <strain evidence="17">CrO1</strain>
    </source>
</reference>
<dbReference type="EMBL" id="JAEDAO010000001">
    <property type="protein sequence ID" value="MBK0393857.1"/>
    <property type="molecule type" value="Genomic_DNA"/>
</dbReference>
<dbReference type="InterPro" id="IPR012910">
    <property type="entry name" value="Plug_dom"/>
</dbReference>